<dbReference type="GO" id="GO:0015179">
    <property type="term" value="F:L-amino acid transmembrane transporter activity"/>
    <property type="evidence" value="ECO:0007669"/>
    <property type="project" value="TreeGrafter"/>
</dbReference>
<feature type="transmembrane region" description="Helical" evidence="2">
    <location>
        <begin position="125"/>
        <end position="150"/>
    </location>
</feature>
<organism evidence="3 4">
    <name type="scientific">Elysia marginata</name>
    <dbReference type="NCBI Taxonomy" id="1093978"/>
    <lineage>
        <taxon>Eukaryota</taxon>
        <taxon>Metazoa</taxon>
        <taxon>Spiralia</taxon>
        <taxon>Lophotrochozoa</taxon>
        <taxon>Mollusca</taxon>
        <taxon>Gastropoda</taxon>
        <taxon>Heterobranchia</taxon>
        <taxon>Euthyneura</taxon>
        <taxon>Panpulmonata</taxon>
        <taxon>Sacoglossa</taxon>
        <taxon>Placobranchoidea</taxon>
        <taxon>Plakobranchidae</taxon>
        <taxon>Elysia</taxon>
    </lineage>
</organism>
<dbReference type="PANTHER" id="PTHR11785">
    <property type="entry name" value="AMINO ACID TRANSPORTER"/>
    <property type="match status" value="1"/>
</dbReference>
<keyword evidence="2" id="KW-0812">Transmembrane</keyword>
<accession>A0AAV4GKI0</accession>
<feature type="transmembrane region" description="Helical" evidence="2">
    <location>
        <begin position="64"/>
        <end position="84"/>
    </location>
</feature>
<keyword evidence="2" id="KW-0472">Membrane</keyword>
<dbReference type="AlphaFoldDB" id="A0AAV4GKI0"/>
<gene>
    <name evidence="3" type="ORF">ElyMa_000705400</name>
</gene>
<feature type="region of interest" description="Disordered" evidence="1">
    <location>
        <begin position="18"/>
        <end position="55"/>
    </location>
</feature>
<dbReference type="PANTHER" id="PTHR11785:SF512">
    <property type="entry name" value="SOBREMESA, ISOFORM B"/>
    <property type="match status" value="1"/>
</dbReference>
<keyword evidence="2" id="KW-1133">Transmembrane helix</keyword>
<dbReference type="Proteomes" id="UP000762676">
    <property type="component" value="Unassembled WGS sequence"/>
</dbReference>
<dbReference type="EMBL" id="BMAT01001456">
    <property type="protein sequence ID" value="GFR85814.1"/>
    <property type="molecule type" value="Genomic_DNA"/>
</dbReference>
<evidence type="ECO:0000256" key="2">
    <source>
        <dbReference type="SAM" id="Phobius"/>
    </source>
</evidence>
<dbReference type="Gene3D" id="1.20.1740.10">
    <property type="entry name" value="Amino acid/polyamine transporter I"/>
    <property type="match status" value="1"/>
</dbReference>
<feature type="transmembrane region" description="Helical" evidence="2">
    <location>
        <begin position="96"/>
        <end position="118"/>
    </location>
</feature>
<comment type="caution">
    <text evidence="3">The sequence shown here is derived from an EMBL/GenBank/DDBJ whole genome shotgun (WGS) entry which is preliminary data.</text>
</comment>
<sequence length="172" mass="18161">MNTHVFLYRNTYTMPPARSSISSHDRKHPIISPASNGKPSIQEDDTSNGFVTKEPDGPAMKRELGLLGGSSLIVGCMIGSGIFVSPAGVLGATGSVGLSLLVWVGAGLIALMVTVMFVNCYSTKLANWMTILSTAFKVAALLVIVAGGLVKLAQGKNIHFLVDLHPQLNIKI</sequence>
<proteinExistence type="predicted"/>
<name>A0AAV4GKI0_9GAST</name>
<reference evidence="3 4" key="1">
    <citation type="journal article" date="2021" name="Elife">
        <title>Chloroplast acquisition without the gene transfer in kleptoplastic sea slugs, Plakobranchus ocellatus.</title>
        <authorList>
            <person name="Maeda T."/>
            <person name="Takahashi S."/>
            <person name="Yoshida T."/>
            <person name="Shimamura S."/>
            <person name="Takaki Y."/>
            <person name="Nagai Y."/>
            <person name="Toyoda A."/>
            <person name="Suzuki Y."/>
            <person name="Arimoto A."/>
            <person name="Ishii H."/>
            <person name="Satoh N."/>
            <person name="Nishiyama T."/>
            <person name="Hasebe M."/>
            <person name="Maruyama T."/>
            <person name="Minagawa J."/>
            <person name="Obokata J."/>
            <person name="Shigenobu S."/>
        </authorList>
    </citation>
    <scope>NUCLEOTIDE SEQUENCE [LARGE SCALE GENOMIC DNA]</scope>
</reference>
<keyword evidence="4" id="KW-1185">Reference proteome</keyword>
<evidence type="ECO:0000313" key="4">
    <source>
        <dbReference type="Proteomes" id="UP000762676"/>
    </source>
</evidence>
<evidence type="ECO:0000313" key="3">
    <source>
        <dbReference type="EMBL" id="GFR85814.1"/>
    </source>
</evidence>
<protein>
    <submittedName>
        <fullName evidence="3">Amino acid transporter</fullName>
    </submittedName>
</protein>
<evidence type="ECO:0000256" key="1">
    <source>
        <dbReference type="SAM" id="MobiDB-lite"/>
    </source>
</evidence>
<dbReference type="InterPro" id="IPR050598">
    <property type="entry name" value="AminoAcid_Transporter"/>
</dbReference>